<name>A0ABT3IIN1_9BACT</name>
<evidence type="ECO:0000313" key="1">
    <source>
        <dbReference type="EMBL" id="MCW3483840.1"/>
    </source>
</evidence>
<organism evidence="1 2">
    <name type="scientific">Chitinophaga nivalis</name>
    <dbReference type="NCBI Taxonomy" id="2991709"/>
    <lineage>
        <taxon>Bacteria</taxon>
        <taxon>Pseudomonadati</taxon>
        <taxon>Bacteroidota</taxon>
        <taxon>Chitinophagia</taxon>
        <taxon>Chitinophagales</taxon>
        <taxon>Chitinophagaceae</taxon>
        <taxon>Chitinophaga</taxon>
    </lineage>
</organism>
<protein>
    <submittedName>
        <fullName evidence="1">Uncharacterized protein</fullName>
    </submittedName>
</protein>
<gene>
    <name evidence="1" type="ORF">OL497_08050</name>
</gene>
<proteinExistence type="predicted"/>
<dbReference type="EMBL" id="JAPDNS010000001">
    <property type="protein sequence ID" value="MCW3483840.1"/>
    <property type="molecule type" value="Genomic_DNA"/>
</dbReference>
<reference evidence="1 2" key="1">
    <citation type="submission" date="2022-10" db="EMBL/GenBank/DDBJ databases">
        <title>Chitinophaga nivalis PC15 sp. nov., isolated from Pyeongchang county, South Korea.</title>
        <authorList>
            <person name="Trinh H.N."/>
        </authorList>
    </citation>
    <scope>NUCLEOTIDE SEQUENCE [LARGE SCALE GENOMIC DNA]</scope>
    <source>
        <strain evidence="1 2">PC14</strain>
    </source>
</reference>
<comment type="caution">
    <text evidence="1">The sequence shown here is derived from an EMBL/GenBank/DDBJ whole genome shotgun (WGS) entry which is preliminary data.</text>
</comment>
<dbReference type="RefSeq" id="WP_264729359.1">
    <property type="nucleotide sequence ID" value="NZ_JAPDNR010000001.1"/>
</dbReference>
<keyword evidence="2" id="KW-1185">Reference proteome</keyword>
<dbReference type="Proteomes" id="UP001207742">
    <property type="component" value="Unassembled WGS sequence"/>
</dbReference>
<sequence length="75" mass="8691">MIAIIVLLCFFLFAGWVLLLRHRKALQIAHIHLLQHELKAAGLLYQLREVTAKYRLLEAQLQEIQNEPSDGEARD</sequence>
<evidence type="ECO:0000313" key="2">
    <source>
        <dbReference type="Proteomes" id="UP001207742"/>
    </source>
</evidence>
<accession>A0ABT3IIN1</accession>